<dbReference type="Gene3D" id="2.40.240.10">
    <property type="entry name" value="Ribosomal Protein L25, Chain P"/>
    <property type="match status" value="1"/>
</dbReference>
<sequence>MERVQVQAVPREKVTKSQLKELRNSGMVPGIVYGQKDDAVAIAVDSKDIISILQSAAGTNSLVDLAVEGNKETVIIKELVEDIFIQDRFTHVDFLRISLKDKLEVQVPVIFTGDAVGVKEGGTLQPLLREVSLKCLPTEIPESIELDISNLSVGETLTVGDLTVPASAELLNEADEAVVSVAAPRMAEEAAEEGEEGAEATEAAPDGADQEAAE</sequence>
<dbReference type="HAMAP" id="MF_01334">
    <property type="entry name" value="Ribosomal_bL25_CTC"/>
    <property type="match status" value="1"/>
</dbReference>
<feature type="region of interest" description="Disordered" evidence="6">
    <location>
        <begin position="184"/>
        <end position="214"/>
    </location>
</feature>
<dbReference type="Gene3D" id="2.170.120.20">
    <property type="entry name" value="Ribosomal protein L25, beta domain"/>
    <property type="match status" value="1"/>
</dbReference>
<keyword evidence="3 5" id="KW-0689">Ribosomal protein</keyword>
<evidence type="ECO:0000313" key="10">
    <source>
        <dbReference type="Proteomes" id="UP000006443"/>
    </source>
</evidence>
<dbReference type="eggNOG" id="COG1825">
    <property type="taxonomic scope" value="Bacteria"/>
</dbReference>
<dbReference type="Proteomes" id="UP000006443">
    <property type="component" value="Unassembled WGS sequence"/>
</dbReference>
<dbReference type="RefSeq" id="WP_008518137.1">
    <property type="nucleotide sequence ID" value="NZ_ACJM01000015.1"/>
</dbReference>
<feature type="domain" description="Large ribosomal subunit protein bL25 L25" evidence="7">
    <location>
        <begin position="7"/>
        <end position="94"/>
    </location>
</feature>
<keyword evidence="2 5" id="KW-0694">RNA-binding</keyword>
<comment type="caution">
    <text evidence="9">The sequence shown here is derived from an EMBL/GenBank/DDBJ whole genome shotgun (WGS) entry which is preliminary data.</text>
</comment>
<dbReference type="AlphaFoldDB" id="C0GJD0"/>
<dbReference type="InterPro" id="IPR020930">
    <property type="entry name" value="Ribosomal_uL5_bac-type"/>
</dbReference>
<keyword evidence="10" id="KW-1185">Reference proteome</keyword>
<feature type="domain" description="Large ribosomal subunit protein bL25 beta" evidence="8">
    <location>
        <begin position="102"/>
        <end position="185"/>
    </location>
</feature>
<dbReference type="SUPFAM" id="SSF50715">
    <property type="entry name" value="Ribosomal protein L25-like"/>
    <property type="match status" value="1"/>
</dbReference>
<dbReference type="InterPro" id="IPR011035">
    <property type="entry name" value="Ribosomal_bL25/Gln-tRNA_synth"/>
</dbReference>
<name>C0GJD0_DETAL</name>
<evidence type="ECO:0000256" key="4">
    <source>
        <dbReference type="ARBA" id="ARBA00023274"/>
    </source>
</evidence>
<dbReference type="GO" id="GO:0008097">
    <property type="term" value="F:5S rRNA binding"/>
    <property type="evidence" value="ECO:0007669"/>
    <property type="project" value="InterPro"/>
</dbReference>
<gene>
    <name evidence="5" type="primary">rplY</name>
    <name evidence="5" type="synonym">ctc</name>
    <name evidence="9" type="ORF">DealDRAFT_2589</name>
</gene>
<evidence type="ECO:0000256" key="3">
    <source>
        <dbReference type="ARBA" id="ARBA00022980"/>
    </source>
</evidence>
<dbReference type="NCBIfam" id="NF004133">
    <property type="entry name" value="PRK05618.2-4"/>
    <property type="match status" value="1"/>
</dbReference>
<protein>
    <recommendedName>
        <fullName evidence="5">Large ribosomal subunit protein bL25</fullName>
    </recommendedName>
    <alternativeName>
        <fullName evidence="5">General stress protein CTC</fullName>
    </alternativeName>
</protein>
<dbReference type="CDD" id="cd00495">
    <property type="entry name" value="Ribosomal_L25_TL5_CTC"/>
    <property type="match status" value="1"/>
</dbReference>
<comment type="function">
    <text evidence="5">This is one of the proteins that binds to the 5S RNA in the ribosome where it forms part of the central protuberance.</text>
</comment>
<reference evidence="9 10" key="1">
    <citation type="submission" date="2009-02" db="EMBL/GenBank/DDBJ databases">
        <title>Sequencing of the draft genome and assembly of Dethiobacter alkaliphilus AHT 1.</title>
        <authorList>
            <consortium name="US DOE Joint Genome Institute (JGI-PGF)"/>
            <person name="Lucas S."/>
            <person name="Copeland A."/>
            <person name="Lapidus A."/>
            <person name="Glavina del Rio T."/>
            <person name="Dalin E."/>
            <person name="Tice H."/>
            <person name="Bruce D."/>
            <person name="Goodwin L."/>
            <person name="Pitluck S."/>
            <person name="Larimer F."/>
            <person name="Land M.L."/>
            <person name="Hauser L."/>
            <person name="Muyzer G."/>
        </authorList>
    </citation>
    <scope>NUCLEOTIDE SEQUENCE [LARGE SCALE GENOMIC DNA]</scope>
    <source>
        <strain evidence="9 10">AHT 1</strain>
    </source>
</reference>
<dbReference type="InterPro" id="IPR020057">
    <property type="entry name" value="Ribosomal_bL25_b-dom"/>
</dbReference>
<dbReference type="GO" id="GO:0022625">
    <property type="term" value="C:cytosolic large ribosomal subunit"/>
    <property type="evidence" value="ECO:0007669"/>
    <property type="project" value="TreeGrafter"/>
</dbReference>
<comment type="subunit">
    <text evidence="5">Part of the 50S ribosomal subunit; part of the 5S rRNA/L5/L18/L25 subcomplex. Contacts the 5S rRNA. Binds to the 5S rRNA independently of L5 and L18.</text>
</comment>
<keyword evidence="4 5" id="KW-0687">Ribonucleoprotein</keyword>
<dbReference type="EMBL" id="ACJM01000015">
    <property type="protein sequence ID" value="EEG76615.1"/>
    <property type="molecule type" value="Genomic_DNA"/>
</dbReference>
<feature type="compositionally biased region" description="Acidic residues" evidence="6">
    <location>
        <begin position="189"/>
        <end position="199"/>
    </location>
</feature>
<dbReference type="STRING" id="555088.DealDRAFT_2589"/>
<evidence type="ECO:0000256" key="1">
    <source>
        <dbReference type="ARBA" id="ARBA00022730"/>
    </source>
</evidence>
<dbReference type="PANTHER" id="PTHR33284:SF1">
    <property type="entry name" value="RIBOSOMAL PROTEIN L25_GLN-TRNA SYNTHETASE, ANTI-CODON-BINDING DOMAIN-CONTAINING PROTEIN"/>
    <property type="match status" value="1"/>
</dbReference>
<comment type="similarity">
    <text evidence="5">Belongs to the bacterial ribosomal protein bL25 family. CTC subfamily.</text>
</comment>
<evidence type="ECO:0000256" key="5">
    <source>
        <dbReference type="HAMAP-Rule" id="MF_01334"/>
    </source>
</evidence>
<evidence type="ECO:0000259" key="8">
    <source>
        <dbReference type="Pfam" id="PF14693"/>
    </source>
</evidence>
<dbReference type="InterPro" id="IPR001021">
    <property type="entry name" value="Ribosomal_bL25_long"/>
</dbReference>
<dbReference type="OrthoDB" id="9790002at2"/>
<evidence type="ECO:0000259" key="7">
    <source>
        <dbReference type="Pfam" id="PF01386"/>
    </source>
</evidence>
<dbReference type="NCBIfam" id="TIGR00731">
    <property type="entry name" value="bL25_bact_ctc"/>
    <property type="match status" value="1"/>
</dbReference>
<dbReference type="Pfam" id="PF14693">
    <property type="entry name" value="Ribosomal_TL5_C"/>
    <property type="match status" value="1"/>
</dbReference>
<accession>C0GJD0</accession>
<dbReference type="PANTHER" id="PTHR33284">
    <property type="entry name" value="RIBOSOMAL PROTEIN L25/GLN-TRNA SYNTHETASE, ANTI-CODON-BINDING DOMAIN-CONTAINING PROTEIN"/>
    <property type="match status" value="1"/>
</dbReference>
<dbReference type="Pfam" id="PF01386">
    <property type="entry name" value="Ribosomal_L25p"/>
    <property type="match status" value="1"/>
</dbReference>
<dbReference type="InterPro" id="IPR037121">
    <property type="entry name" value="Ribosomal_bL25_C"/>
</dbReference>
<keyword evidence="1 5" id="KW-0699">rRNA-binding</keyword>
<proteinExistence type="inferred from homology"/>
<evidence type="ECO:0000256" key="2">
    <source>
        <dbReference type="ARBA" id="ARBA00022884"/>
    </source>
</evidence>
<dbReference type="GO" id="GO:0003735">
    <property type="term" value="F:structural constituent of ribosome"/>
    <property type="evidence" value="ECO:0007669"/>
    <property type="project" value="InterPro"/>
</dbReference>
<dbReference type="InterPro" id="IPR029751">
    <property type="entry name" value="Ribosomal_L25_dom"/>
</dbReference>
<dbReference type="InterPro" id="IPR020056">
    <property type="entry name" value="Rbsml_bL25/Gln-tRNA_synth_N"/>
</dbReference>
<evidence type="ECO:0000313" key="9">
    <source>
        <dbReference type="EMBL" id="EEG76615.1"/>
    </source>
</evidence>
<organism evidence="9 10">
    <name type="scientific">Dethiobacter alkaliphilus AHT 1</name>
    <dbReference type="NCBI Taxonomy" id="555088"/>
    <lineage>
        <taxon>Bacteria</taxon>
        <taxon>Bacillati</taxon>
        <taxon>Bacillota</taxon>
        <taxon>Dethiobacteria</taxon>
        <taxon>Dethiobacterales</taxon>
        <taxon>Dethiobacteraceae</taxon>
        <taxon>Dethiobacter</taxon>
    </lineage>
</organism>
<evidence type="ECO:0000256" key="6">
    <source>
        <dbReference type="SAM" id="MobiDB-lite"/>
    </source>
</evidence>
<dbReference type="GO" id="GO:0006412">
    <property type="term" value="P:translation"/>
    <property type="evidence" value="ECO:0007669"/>
    <property type="project" value="UniProtKB-UniRule"/>
</dbReference>